<protein>
    <submittedName>
        <fullName evidence="1">Uncharacterized protein</fullName>
    </submittedName>
</protein>
<dbReference type="Gene3D" id="3.80.10.10">
    <property type="entry name" value="Ribonuclease Inhibitor"/>
    <property type="match status" value="1"/>
</dbReference>
<name>A0A0U9HLM0_KLENI</name>
<dbReference type="SUPFAM" id="SSF52047">
    <property type="entry name" value="RNI-like"/>
    <property type="match status" value="1"/>
</dbReference>
<reference evidence="1 2" key="1">
    <citation type="journal article" date="2014" name="Nat. Commun.">
        <title>Klebsormidium flaccidum genome reveals primary factors for plant terrestrial adaptation.</title>
        <authorList>
            <person name="Hori K."/>
            <person name="Maruyama F."/>
            <person name="Fujisawa T."/>
            <person name="Togashi T."/>
            <person name="Yamamoto N."/>
            <person name="Seo M."/>
            <person name="Sato S."/>
            <person name="Yamada T."/>
            <person name="Mori H."/>
            <person name="Tajima N."/>
            <person name="Moriyama T."/>
            <person name="Ikeuchi M."/>
            <person name="Watanabe M."/>
            <person name="Wada H."/>
            <person name="Kobayashi K."/>
            <person name="Saito M."/>
            <person name="Masuda T."/>
            <person name="Sasaki-Sekimoto Y."/>
            <person name="Mashiguchi K."/>
            <person name="Awai K."/>
            <person name="Shimojima M."/>
            <person name="Masuda S."/>
            <person name="Iwai M."/>
            <person name="Nobusawa T."/>
            <person name="Narise T."/>
            <person name="Kondo S."/>
            <person name="Saito H."/>
            <person name="Sato R."/>
            <person name="Murakawa M."/>
            <person name="Ihara Y."/>
            <person name="Oshima-Yamada Y."/>
            <person name="Ohtaka K."/>
            <person name="Satoh M."/>
            <person name="Sonobe K."/>
            <person name="Ishii M."/>
            <person name="Ohtani R."/>
            <person name="Kanamori-Sato M."/>
            <person name="Honoki R."/>
            <person name="Miyazaki D."/>
            <person name="Mochizuki H."/>
            <person name="Umetsu J."/>
            <person name="Higashi K."/>
            <person name="Shibata D."/>
            <person name="Kamiya Y."/>
            <person name="Sato N."/>
            <person name="Nakamura Y."/>
            <person name="Tabata S."/>
            <person name="Ida S."/>
            <person name="Kurokawa K."/>
            <person name="Ohta H."/>
        </authorList>
    </citation>
    <scope>NUCLEOTIDE SEQUENCE [LARGE SCALE GENOMIC DNA]</scope>
    <source>
        <strain evidence="1 2">NIES-2285</strain>
    </source>
</reference>
<evidence type="ECO:0000313" key="2">
    <source>
        <dbReference type="Proteomes" id="UP000054558"/>
    </source>
</evidence>
<dbReference type="OrthoDB" id="423607at2759"/>
<organism evidence="1 2">
    <name type="scientific">Klebsormidium nitens</name>
    <name type="common">Green alga</name>
    <name type="synonym">Ulothrix nitens</name>
    <dbReference type="NCBI Taxonomy" id="105231"/>
    <lineage>
        <taxon>Eukaryota</taxon>
        <taxon>Viridiplantae</taxon>
        <taxon>Streptophyta</taxon>
        <taxon>Klebsormidiophyceae</taxon>
        <taxon>Klebsormidiales</taxon>
        <taxon>Klebsormidiaceae</taxon>
        <taxon>Klebsormidium</taxon>
    </lineage>
</organism>
<sequence length="448" mass="49667">MAAPFSSAGQHSTGSIAARLSAPSVLTLGQAGLELVLEKLEADADKNSSALVCKDFRDAERQTRKHLRLRCIRRQIELAPPCFEAVTDLDLSSIFPPRFSRFDLSDRQLAHLARCFPNVRSLTLLADGCQEWLSNGRLPFQGTWPSLDMVTVMQPGAHRSKRFKALVNNTISGRPLVLANLRETRQAAVGLPLNKVRLFFPKDKDLEELAKTNVAHLASLEFELLGSDPFSLDLSVLNSVNFPELTSLSALGAWLDTGDDRIFKFTEEKVRGLLEEFPYLTSFTLRAMTGSRFTTLPLSQAQKCRVASFVIGGLPLLRDLDLGLDAPYPGAELLIECPSLESVKLKASRLVRLTFTGAHSALESLDLCFENEWVVEERGEKSRQLSWFIRSLQCLEKLTSLALDYRNSSGMPWSDPEVLQAIAELPVLRRLVLATPYPISDASAKLIA</sequence>
<dbReference type="Proteomes" id="UP000054558">
    <property type="component" value="Unassembled WGS sequence"/>
</dbReference>
<gene>
    <name evidence="1" type="ORF">KFL_000900220</name>
</gene>
<dbReference type="AlphaFoldDB" id="A0A0U9HLM0"/>
<keyword evidence="2" id="KW-1185">Reference proteome</keyword>
<dbReference type="InterPro" id="IPR032675">
    <property type="entry name" value="LRR_dom_sf"/>
</dbReference>
<proteinExistence type="predicted"/>
<dbReference type="EMBL" id="DF237039">
    <property type="protein sequence ID" value="GAQ81766.1"/>
    <property type="molecule type" value="Genomic_DNA"/>
</dbReference>
<accession>A0A0U9HLM0</accession>
<evidence type="ECO:0000313" key="1">
    <source>
        <dbReference type="EMBL" id="GAQ81766.1"/>
    </source>
</evidence>